<evidence type="ECO:0000313" key="2">
    <source>
        <dbReference type="EMBL" id="CEP26282.1"/>
    </source>
</evidence>
<dbReference type="PATRIC" id="fig|66712.6.peg.2189"/>
<sequence>MSEHGGLEEDSWATSFRSRLNFLVAMVPPPSGEKWTNELIAEECLARGVEATYSNIAHLRTGRRTNPSARLVGALAQVFGVDVDYFFNDLRAHQIQKQFLALQQLRESGVKIEGIAARGEGLNPDLVMEAIRALRRDSDDRR</sequence>
<dbReference type="CDD" id="cd00093">
    <property type="entry name" value="HTH_XRE"/>
    <property type="match status" value="1"/>
</dbReference>
<reference evidence="2" key="1">
    <citation type="submission" date="2014-08" db="EMBL/GenBank/DDBJ databases">
        <authorList>
            <person name="Falentin Helene"/>
        </authorList>
    </citation>
    <scope>NUCLEOTIDE SEQUENCE</scope>
</reference>
<dbReference type="RefSeq" id="WP_013162098.1">
    <property type="nucleotide sequence ID" value="NZ_CP010341.1"/>
</dbReference>
<protein>
    <recommendedName>
        <fullName evidence="1">HTH cro/C1-type domain-containing protein</fullName>
    </recommendedName>
</protein>
<dbReference type="InterPro" id="IPR010982">
    <property type="entry name" value="Lambda_DNA-bd_dom_sf"/>
</dbReference>
<dbReference type="AlphaFoldDB" id="A0A068VNL1"/>
<evidence type="ECO:0000259" key="1">
    <source>
        <dbReference type="PROSITE" id="PS50943"/>
    </source>
</evidence>
<dbReference type="SUPFAM" id="SSF47413">
    <property type="entry name" value="lambda repressor-like DNA-binding domains"/>
    <property type="match status" value="1"/>
</dbReference>
<dbReference type="GO" id="GO:0003677">
    <property type="term" value="F:DNA binding"/>
    <property type="evidence" value="ECO:0007669"/>
    <property type="project" value="InterPro"/>
</dbReference>
<proteinExistence type="predicted"/>
<accession>A0A068VNL1</accession>
<gene>
    <name evidence="2" type="ORF">PFCIRM138_06370</name>
</gene>
<dbReference type="Gene3D" id="1.10.260.40">
    <property type="entry name" value="lambda repressor-like DNA-binding domains"/>
    <property type="match status" value="1"/>
</dbReference>
<organism evidence="2">
    <name type="scientific">Propionibacterium freudenreichii subsp. freudenreichii</name>
    <dbReference type="NCBI Taxonomy" id="66712"/>
    <lineage>
        <taxon>Bacteria</taxon>
        <taxon>Bacillati</taxon>
        <taxon>Actinomycetota</taxon>
        <taxon>Actinomycetes</taxon>
        <taxon>Propionibacteriales</taxon>
        <taxon>Propionibacteriaceae</taxon>
        <taxon>Propionibacterium</taxon>
    </lineage>
</organism>
<feature type="domain" description="HTH cro/C1-type" evidence="1">
    <location>
        <begin position="52"/>
        <end position="86"/>
    </location>
</feature>
<dbReference type="PROSITE" id="PS50943">
    <property type="entry name" value="HTH_CROC1"/>
    <property type="match status" value="1"/>
</dbReference>
<dbReference type="EMBL" id="LM676400">
    <property type="protein sequence ID" value="CEP26282.1"/>
    <property type="molecule type" value="Genomic_DNA"/>
</dbReference>
<dbReference type="KEGG" id="pfre:RM25_2142"/>
<dbReference type="InterPro" id="IPR001387">
    <property type="entry name" value="Cro/C1-type_HTH"/>
</dbReference>
<name>A0A068VNL1_PROFF</name>